<dbReference type="InterPro" id="IPR020846">
    <property type="entry name" value="MFS_dom"/>
</dbReference>
<dbReference type="Gene3D" id="1.20.1250.20">
    <property type="entry name" value="MFS general substrate transporter like domains"/>
    <property type="match status" value="1"/>
</dbReference>
<organism evidence="6 7">
    <name type="scientific">Oceanospirillum sediminis</name>
    <dbReference type="NCBI Taxonomy" id="2760088"/>
    <lineage>
        <taxon>Bacteria</taxon>
        <taxon>Pseudomonadati</taxon>
        <taxon>Pseudomonadota</taxon>
        <taxon>Gammaproteobacteria</taxon>
        <taxon>Oceanospirillales</taxon>
        <taxon>Oceanospirillaceae</taxon>
        <taxon>Oceanospirillum</taxon>
    </lineage>
</organism>
<keyword evidence="7" id="KW-1185">Reference proteome</keyword>
<sequence>MQQAKSDHQLLITFAVLLVAINLRPAIAAIGPLADLIEAHTTLNASGIGLLSALPVFFMGTGALFVGLLRYIFGEKQGISIGILIIAVSCFGRHWMNNDSGLLITAICAGLGIAMVQALMPAFIKRHSGSNTGRMIGFYSAAIVAGAAVAAASTAKLAQYSNWISALSFWGYLALAGLALWLVMLNSIAHSEPEQSREVEEKIAYWKKQRSWSLLFFFGIGTGAFMLILAWLPPYYTSLGETQVFSGYLLAGFTLIELVTAFLISGLIHRYPDRRGPLVLSLTLVISGLACLIVAPLPLMWAAVGLSGVGIGLLFPLSLIITVDHIENPKQAGDLSAFVTGGGYLIASLAPFLAGIIRDQFSDLTQAWLAMGGGIVTLVFLAIRYSPDSYLSFRKQLNAD</sequence>
<dbReference type="AlphaFoldDB" id="A0A839INS6"/>
<gene>
    <name evidence="6" type="ORF">H4O21_06035</name>
</gene>
<keyword evidence="3 4" id="KW-0472">Membrane</keyword>
<dbReference type="Pfam" id="PF07690">
    <property type="entry name" value="MFS_1"/>
    <property type="match status" value="1"/>
</dbReference>
<dbReference type="InterPro" id="IPR036259">
    <property type="entry name" value="MFS_trans_sf"/>
</dbReference>
<feature type="transmembrane region" description="Helical" evidence="4">
    <location>
        <begin position="276"/>
        <end position="295"/>
    </location>
</feature>
<feature type="transmembrane region" description="Helical" evidence="4">
    <location>
        <begin position="52"/>
        <end position="72"/>
    </location>
</feature>
<dbReference type="SUPFAM" id="SSF103473">
    <property type="entry name" value="MFS general substrate transporter"/>
    <property type="match status" value="1"/>
</dbReference>
<proteinExistence type="predicted"/>
<accession>A0A839INS6</accession>
<feature type="transmembrane region" description="Helical" evidence="4">
    <location>
        <begin position="335"/>
        <end position="354"/>
    </location>
</feature>
<dbReference type="InterPro" id="IPR052524">
    <property type="entry name" value="MFS_Cyanate_Porter"/>
</dbReference>
<evidence type="ECO:0000256" key="1">
    <source>
        <dbReference type="ARBA" id="ARBA00022692"/>
    </source>
</evidence>
<dbReference type="PANTHER" id="PTHR23523:SF1">
    <property type="entry name" value="CYANATE TRANSPORT PROTEIN CYNX"/>
    <property type="match status" value="1"/>
</dbReference>
<evidence type="ECO:0000256" key="4">
    <source>
        <dbReference type="SAM" id="Phobius"/>
    </source>
</evidence>
<feature type="transmembrane region" description="Helical" evidence="4">
    <location>
        <begin position="212"/>
        <end position="232"/>
    </location>
</feature>
<reference evidence="6 7" key="1">
    <citation type="submission" date="2020-08" db="EMBL/GenBank/DDBJ databases">
        <title>Oceanospirillum sp. nov. isolated from marine sediment.</title>
        <authorList>
            <person name="Ji X."/>
        </authorList>
    </citation>
    <scope>NUCLEOTIDE SEQUENCE [LARGE SCALE GENOMIC DNA]</scope>
    <source>
        <strain evidence="6 7">D5</strain>
    </source>
</reference>
<dbReference type="PANTHER" id="PTHR23523">
    <property type="match status" value="1"/>
</dbReference>
<dbReference type="GO" id="GO:0022857">
    <property type="term" value="F:transmembrane transporter activity"/>
    <property type="evidence" value="ECO:0007669"/>
    <property type="project" value="InterPro"/>
</dbReference>
<evidence type="ECO:0000313" key="7">
    <source>
        <dbReference type="Proteomes" id="UP000565262"/>
    </source>
</evidence>
<protein>
    <submittedName>
        <fullName evidence="6">MFS transporter</fullName>
    </submittedName>
</protein>
<feature type="transmembrane region" description="Helical" evidence="4">
    <location>
        <begin position="301"/>
        <end position="323"/>
    </location>
</feature>
<evidence type="ECO:0000313" key="6">
    <source>
        <dbReference type="EMBL" id="MBB1486162.1"/>
    </source>
</evidence>
<dbReference type="InterPro" id="IPR011701">
    <property type="entry name" value="MFS"/>
</dbReference>
<feature type="transmembrane region" description="Helical" evidence="4">
    <location>
        <begin position="102"/>
        <end position="124"/>
    </location>
</feature>
<feature type="domain" description="Major facilitator superfamily (MFS) profile" evidence="5">
    <location>
        <begin position="8"/>
        <end position="390"/>
    </location>
</feature>
<dbReference type="PROSITE" id="PS50850">
    <property type="entry name" value="MFS"/>
    <property type="match status" value="1"/>
</dbReference>
<evidence type="ECO:0000259" key="5">
    <source>
        <dbReference type="PROSITE" id="PS50850"/>
    </source>
</evidence>
<feature type="transmembrane region" description="Helical" evidence="4">
    <location>
        <begin position="169"/>
        <end position="191"/>
    </location>
</feature>
<dbReference type="Proteomes" id="UP000565262">
    <property type="component" value="Unassembled WGS sequence"/>
</dbReference>
<feature type="transmembrane region" description="Helical" evidence="4">
    <location>
        <begin position="366"/>
        <end position="385"/>
    </location>
</feature>
<dbReference type="EMBL" id="JACJFM010000005">
    <property type="protein sequence ID" value="MBB1486162.1"/>
    <property type="molecule type" value="Genomic_DNA"/>
</dbReference>
<evidence type="ECO:0000256" key="3">
    <source>
        <dbReference type="ARBA" id="ARBA00023136"/>
    </source>
</evidence>
<evidence type="ECO:0000256" key="2">
    <source>
        <dbReference type="ARBA" id="ARBA00022989"/>
    </source>
</evidence>
<name>A0A839INS6_9GAMM</name>
<feature type="transmembrane region" description="Helical" evidence="4">
    <location>
        <begin position="79"/>
        <end position="96"/>
    </location>
</feature>
<feature type="transmembrane region" description="Helical" evidence="4">
    <location>
        <begin position="244"/>
        <end position="264"/>
    </location>
</feature>
<dbReference type="RefSeq" id="WP_182807943.1">
    <property type="nucleotide sequence ID" value="NZ_JACJFM010000005.1"/>
</dbReference>
<comment type="caution">
    <text evidence="6">The sequence shown here is derived from an EMBL/GenBank/DDBJ whole genome shotgun (WGS) entry which is preliminary data.</text>
</comment>
<keyword evidence="1 4" id="KW-0812">Transmembrane</keyword>
<keyword evidence="2 4" id="KW-1133">Transmembrane helix</keyword>
<feature type="transmembrane region" description="Helical" evidence="4">
    <location>
        <begin position="136"/>
        <end position="157"/>
    </location>
</feature>